<organism evidence="2 3">
    <name type="scientific">Rotaria magnacalcarata</name>
    <dbReference type="NCBI Taxonomy" id="392030"/>
    <lineage>
        <taxon>Eukaryota</taxon>
        <taxon>Metazoa</taxon>
        <taxon>Spiralia</taxon>
        <taxon>Gnathifera</taxon>
        <taxon>Rotifera</taxon>
        <taxon>Eurotatoria</taxon>
        <taxon>Bdelloidea</taxon>
        <taxon>Philodinida</taxon>
        <taxon>Philodinidae</taxon>
        <taxon>Rotaria</taxon>
    </lineage>
</organism>
<sequence length="684" mass="78601">MASNTTDNTQSIMVAESSSDSDSDFFFDPEYVLASSQNGFNTSHDTSDSSNGTTTTITSELSTFSRPYPPTECHGRVDEHDKPFREFGKIKPKAIAVLKKFRLPVKHVPYCEPDQTIRVPSNKNRLYSRKLAISSFSDRTKEETYQQVRQYFEAKKISVRYVCVAREITTKDTMPRIHIQIIFHGKPAIHPQFMDKFLNCQCEYHVTKHANAWNEYMKQGFSCIEHGLYKGSDKKGFKLWPKSSTTEKDDCLTDDIAAEAFKLSKKSVPVALSMLVEKVPRVSLTRLKGKPPHRPLCLILIGKTGTGKTSFALSLPGIPNYYRGVWSIVYWDDDASYMIFDDIPFPSFDKKGYPSKKDLLTGQLEVCVRDIYCKSRKIVVNKPAIVLLNHADARPLLNPRTKEEIADLEFWKERAIIRVLEPNEHFYKPKPRTPSPENKIYTVEGLPLFDEFRRTWREEQQQQTVPPAPPPPTTTSIIMHPPPPSPPPARSPTPSPTPSPPPTRTPTSSLPPTPPPPTTTSIINEKQTKKKRRLTRLLSAAYPYKRGFTMKISDNENKTICKRVAERLCQYMEIWRHEIHVEMWRCGQLEMWRCGQLQMWGCGQLQMWRCGQLEMRRRAQLEMWTIGDEKIVPRFDDVDIWRCGDLEMKNIVWRSGDLEMKTSCGDMEIWSCGHLEINKSCGHV</sequence>
<feature type="compositionally biased region" description="Low complexity" evidence="1">
    <location>
        <begin position="42"/>
        <end position="65"/>
    </location>
</feature>
<evidence type="ECO:0000313" key="2">
    <source>
        <dbReference type="EMBL" id="CAF4144845.1"/>
    </source>
</evidence>
<dbReference type="EMBL" id="CAJOBJ010009716">
    <property type="protein sequence ID" value="CAF4144845.1"/>
    <property type="molecule type" value="Genomic_DNA"/>
</dbReference>
<feature type="region of interest" description="Disordered" evidence="1">
    <location>
        <begin position="457"/>
        <end position="530"/>
    </location>
</feature>
<evidence type="ECO:0000256" key="1">
    <source>
        <dbReference type="SAM" id="MobiDB-lite"/>
    </source>
</evidence>
<evidence type="ECO:0008006" key="4">
    <source>
        <dbReference type="Google" id="ProtNLM"/>
    </source>
</evidence>
<comment type="caution">
    <text evidence="2">The sequence shown here is derived from an EMBL/GenBank/DDBJ whole genome shotgun (WGS) entry which is preliminary data.</text>
</comment>
<feature type="compositionally biased region" description="Polar residues" evidence="1">
    <location>
        <begin position="1"/>
        <end position="12"/>
    </location>
</feature>
<protein>
    <recommendedName>
        <fullName evidence="4">Replication-associated protein</fullName>
    </recommendedName>
</protein>
<feature type="region of interest" description="Disordered" evidence="1">
    <location>
        <begin position="38"/>
        <end position="79"/>
    </location>
</feature>
<name>A0A8S2R518_9BILA</name>
<feature type="compositionally biased region" description="Pro residues" evidence="1">
    <location>
        <begin position="480"/>
        <end position="518"/>
    </location>
</feature>
<feature type="region of interest" description="Disordered" evidence="1">
    <location>
        <begin position="1"/>
        <end position="23"/>
    </location>
</feature>
<evidence type="ECO:0000313" key="3">
    <source>
        <dbReference type="Proteomes" id="UP000681720"/>
    </source>
</evidence>
<gene>
    <name evidence="2" type="ORF">GIL414_LOCUS19209</name>
</gene>
<reference evidence="2" key="1">
    <citation type="submission" date="2021-02" db="EMBL/GenBank/DDBJ databases">
        <authorList>
            <person name="Nowell W R."/>
        </authorList>
    </citation>
    <scope>NUCLEOTIDE SEQUENCE</scope>
</reference>
<proteinExistence type="predicted"/>
<dbReference type="InterPro" id="IPR027417">
    <property type="entry name" value="P-loop_NTPase"/>
</dbReference>
<dbReference type="AlphaFoldDB" id="A0A8S2R518"/>
<dbReference type="SUPFAM" id="SSF52540">
    <property type="entry name" value="P-loop containing nucleoside triphosphate hydrolases"/>
    <property type="match status" value="1"/>
</dbReference>
<accession>A0A8S2R518</accession>
<dbReference type="Proteomes" id="UP000681720">
    <property type="component" value="Unassembled WGS sequence"/>
</dbReference>